<dbReference type="GO" id="GO:0005524">
    <property type="term" value="F:ATP binding"/>
    <property type="evidence" value="ECO:0007669"/>
    <property type="project" value="InterPro"/>
</dbReference>
<dbReference type="SMART" id="SM00487">
    <property type="entry name" value="DEXDc"/>
    <property type="match status" value="1"/>
</dbReference>
<evidence type="ECO:0000259" key="2">
    <source>
        <dbReference type="PROSITE" id="PS51192"/>
    </source>
</evidence>
<dbReference type="InterPro" id="IPR006935">
    <property type="entry name" value="Helicase/UvrB_N"/>
</dbReference>
<reference evidence="4" key="1">
    <citation type="submission" date="2018-02" db="EMBL/GenBank/DDBJ databases">
        <authorList>
            <person name="Hornung B."/>
        </authorList>
    </citation>
    <scope>NUCLEOTIDE SEQUENCE [LARGE SCALE GENOMIC DNA]</scope>
</reference>
<dbReference type="GO" id="GO:0016787">
    <property type="term" value="F:hydrolase activity"/>
    <property type="evidence" value="ECO:0007669"/>
    <property type="project" value="UniProtKB-KW"/>
</dbReference>
<dbReference type="RefSeq" id="WP_182858555.1">
    <property type="nucleotide sequence ID" value="NZ_OMOH01000002.1"/>
</dbReference>
<dbReference type="Pfam" id="PF04851">
    <property type="entry name" value="ResIII"/>
    <property type="match status" value="1"/>
</dbReference>
<keyword evidence="3" id="KW-0378">Hydrolase</keyword>
<evidence type="ECO:0000313" key="4">
    <source>
        <dbReference type="Proteomes" id="UP000265962"/>
    </source>
</evidence>
<sequence>MTDGPGREEGPAGALPGAPWPWREHQASALEALAAAREQGRERVWVSLPPGAGKTAVGLAHALASGRPVLVLVPNTAVRSVWLGEAARFAATGRRRATTDAALPTDLTVLTYQALVGRGDDGDEDAPARLSPAGERVLAEMTRRGPFTIVLDECHHLLALWGELLAHVLDRAGRTEVIGLTATPPSRMSRAEAEQMRAVIGEPVAQVAVPPLVARGELAPFVELVWLTRPTETETEWLAGRATRTAEFIAWLTDPAIASTGLLAWAEQRWGVLSRDWSTTSRTDPVLADAVLRLAHAGHLSMPPQAVLGEATRAAPGLEDWLAIAQDWWAHCLRRSDDPRDATTIERLRALLPGLDHRLGRHGITPGVPAVQRVLARSDAKARGAVEIVAATLAADPQARLLVLCDHAEAATLPADVAGAISEQSGSARRVAALLAADPRVSTANPLLVTGGLVAGPAGAAARLIETAAGLGSGDGLGAERLDDGLLRVTGWGPPAWVRSATAMIESGACRVLVGTRALLGEGWDAPSITGVVDLGSATTGTAVVQTRGRALRRDPGRPDKVAVNWSVCAVAPDHLQGDGDWRRLVRKHDGWFAPDETGEIVDQVAHLDSRFSPYAPPPAELFDAANAAALVRAEHPGRIRRAWAGVDPDGFPRSELRITPAAGRRDRGPVLTVAPDDRLAWDGHGLVVPGRERSRPGRAGAACAVALAVGGLLCFLAGATPLALAASGAAAALAGRRAWSLGRRARREPGLVDYAQTVLAALRGAGLVDAPAALATEVAPDGELRFSLSDAGPGQAEVFVQALAEVIGPVGADARYLINRWRLGPGLCGPLAVRGLTGSLAENWHAVPTVLADSRAHADLFAAAWGEHVGGGAAVYTGRAIGAGLLAAVRGTSPLGEDSALAWVRRTRW</sequence>
<dbReference type="InterPro" id="IPR027417">
    <property type="entry name" value="P-loop_NTPase"/>
</dbReference>
<evidence type="ECO:0000313" key="3">
    <source>
        <dbReference type="EMBL" id="SPF67764.1"/>
    </source>
</evidence>
<keyword evidence="4" id="KW-1185">Reference proteome</keyword>
<dbReference type="Gene3D" id="3.40.50.300">
    <property type="entry name" value="P-loop containing nucleotide triphosphate hydrolases"/>
    <property type="match status" value="2"/>
</dbReference>
<gene>
    <name evidence="3" type="ORF">PROPJV5_0723</name>
</gene>
<dbReference type="PANTHER" id="PTHR47396">
    <property type="entry name" value="TYPE I RESTRICTION ENZYME ECOKI R PROTEIN"/>
    <property type="match status" value="1"/>
</dbReference>
<protein>
    <submittedName>
        <fullName evidence="3">Type III restriction enzyme, res subunit</fullName>
        <ecNumber evidence="3">3.-.-.-</ecNumber>
    </submittedName>
</protein>
<dbReference type="PANTHER" id="PTHR47396:SF1">
    <property type="entry name" value="ATP-DEPENDENT HELICASE IRC3-RELATED"/>
    <property type="match status" value="1"/>
</dbReference>
<dbReference type="EC" id="3.-.-.-" evidence="3"/>
<feature type="compositionally biased region" description="Low complexity" evidence="1">
    <location>
        <begin position="11"/>
        <end position="20"/>
    </location>
</feature>
<dbReference type="InterPro" id="IPR014001">
    <property type="entry name" value="Helicase_ATP-bd"/>
</dbReference>
<dbReference type="AlphaFoldDB" id="A0A375HZI8"/>
<feature type="domain" description="Helicase ATP-binding" evidence="2">
    <location>
        <begin position="35"/>
        <end position="202"/>
    </location>
</feature>
<name>A0A375HZI8_9ACTN</name>
<accession>A0A375HZI8</accession>
<organism evidence="3 4">
    <name type="scientific">Propionibacterium ruminifibrarum</name>
    <dbReference type="NCBI Taxonomy" id="1962131"/>
    <lineage>
        <taxon>Bacteria</taxon>
        <taxon>Bacillati</taxon>
        <taxon>Actinomycetota</taxon>
        <taxon>Actinomycetes</taxon>
        <taxon>Propionibacteriales</taxon>
        <taxon>Propionibacteriaceae</taxon>
        <taxon>Propionibacterium</taxon>
    </lineage>
</organism>
<feature type="region of interest" description="Disordered" evidence="1">
    <location>
        <begin position="1"/>
        <end position="20"/>
    </location>
</feature>
<evidence type="ECO:0000256" key="1">
    <source>
        <dbReference type="SAM" id="MobiDB-lite"/>
    </source>
</evidence>
<dbReference type="EMBL" id="OMOH01000002">
    <property type="protein sequence ID" value="SPF67764.1"/>
    <property type="molecule type" value="Genomic_DNA"/>
</dbReference>
<dbReference type="PROSITE" id="PS51192">
    <property type="entry name" value="HELICASE_ATP_BIND_1"/>
    <property type="match status" value="1"/>
</dbReference>
<dbReference type="Proteomes" id="UP000265962">
    <property type="component" value="Unassembled WGS sequence"/>
</dbReference>
<dbReference type="InterPro" id="IPR050742">
    <property type="entry name" value="Helicase_Restrict-Modif_Enz"/>
</dbReference>
<dbReference type="GO" id="GO:0003677">
    <property type="term" value="F:DNA binding"/>
    <property type="evidence" value="ECO:0007669"/>
    <property type="project" value="InterPro"/>
</dbReference>
<dbReference type="SUPFAM" id="SSF52540">
    <property type="entry name" value="P-loop containing nucleoside triphosphate hydrolases"/>
    <property type="match status" value="2"/>
</dbReference>
<dbReference type="CDD" id="cd18785">
    <property type="entry name" value="SF2_C"/>
    <property type="match status" value="1"/>
</dbReference>
<proteinExistence type="predicted"/>
<dbReference type="GO" id="GO:0005829">
    <property type="term" value="C:cytosol"/>
    <property type="evidence" value="ECO:0007669"/>
    <property type="project" value="TreeGrafter"/>
</dbReference>
<feature type="compositionally biased region" description="Basic and acidic residues" evidence="1">
    <location>
        <begin position="1"/>
        <end position="10"/>
    </location>
</feature>